<protein>
    <submittedName>
        <fullName evidence="3">Sterile alpha motif domain containing 13</fullName>
    </submittedName>
</protein>
<reference evidence="3" key="3">
    <citation type="submission" date="2025-09" db="UniProtKB">
        <authorList>
            <consortium name="Ensembl"/>
        </authorList>
    </citation>
    <scope>IDENTIFICATION</scope>
    <source>
        <strain evidence="3">Boxer</strain>
    </source>
</reference>
<reference evidence="3" key="1">
    <citation type="submission" date="2020-03" db="EMBL/GenBank/DDBJ databases">
        <title>Long-read based genome assembly of a Labrador retriever dog.</title>
        <authorList>
            <person name="Eory L."/>
            <person name="Zhang W."/>
            <person name="Schoenebeck J."/>
        </authorList>
    </citation>
    <scope>NUCLEOTIDE SEQUENCE [LARGE SCALE GENOMIC DNA]</scope>
    <source>
        <strain evidence="3">Labrador retriever</strain>
    </source>
</reference>
<gene>
    <name evidence="3" type="primary">SAMD13</name>
</gene>
<evidence type="ECO:0000256" key="1">
    <source>
        <dbReference type="SAM" id="MobiDB-lite"/>
    </source>
</evidence>
<dbReference type="Pfam" id="PF00536">
    <property type="entry name" value="SAM_1"/>
    <property type="match status" value="1"/>
</dbReference>
<organism evidence="3 4">
    <name type="scientific">Canis lupus familiaris</name>
    <name type="common">Dog</name>
    <name type="synonym">Canis familiaris</name>
    <dbReference type="NCBI Taxonomy" id="9615"/>
    <lineage>
        <taxon>Eukaryota</taxon>
        <taxon>Metazoa</taxon>
        <taxon>Chordata</taxon>
        <taxon>Craniata</taxon>
        <taxon>Vertebrata</taxon>
        <taxon>Euteleostomi</taxon>
        <taxon>Mammalia</taxon>
        <taxon>Eutheria</taxon>
        <taxon>Laurasiatheria</taxon>
        <taxon>Carnivora</taxon>
        <taxon>Caniformia</taxon>
        <taxon>Canidae</taxon>
        <taxon>Canis</taxon>
    </lineage>
</organism>
<dbReference type="CDD" id="cd09583">
    <property type="entry name" value="SAM_Atherin-like"/>
    <property type="match status" value="1"/>
</dbReference>
<evidence type="ECO:0000313" key="3">
    <source>
        <dbReference type="Ensembl" id="ENSCAFP00845002502.1"/>
    </source>
</evidence>
<feature type="compositionally biased region" description="Basic and acidic residues" evidence="1">
    <location>
        <begin position="1"/>
        <end position="15"/>
    </location>
</feature>
<dbReference type="GeneTree" id="ENSGT00530000063936"/>
<reference evidence="3" key="2">
    <citation type="submission" date="2025-08" db="UniProtKB">
        <authorList>
            <consortium name="Ensembl"/>
        </authorList>
    </citation>
    <scope>IDENTIFICATION</scope>
    <source>
        <strain evidence="3">Boxer</strain>
    </source>
</reference>
<keyword evidence="4" id="KW-1185">Reference proteome</keyword>
<dbReference type="SUPFAM" id="SSF47769">
    <property type="entry name" value="SAM/Pointed domain"/>
    <property type="match status" value="1"/>
</dbReference>
<feature type="compositionally biased region" description="Basic residues" evidence="1">
    <location>
        <begin position="124"/>
        <end position="145"/>
    </location>
</feature>
<dbReference type="PROSITE" id="PS50105">
    <property type="entry name" value="SAM_DOMAIN"/>
    <property type="match status" value="1"/>
</dbReference>
<feature type="domain" description="SAM" evidence="2">
    <location>
        <begin position="199"/>
        <end position="247"/>
    </location>
</feature>
<dbReference type="Ensembl" id="ENSCAFT00845003141.1">
    <property type="protein sequence ID" value="ENSCAFP00845002502.1"/>
    <property type="gene ID" value="ENSCAFG00845001788.1"/>
</dbReference>
<dbReference type="InterPro" id="IPR001660">
    <property type="entry name" value="SAM"/>
</dbReference>
<dbReference type="PANTHER" id="PTHR12247:SF139">
    <property type="entry name" value="ATHERIN-RELATED"/>
    <property type="match status" value="1"/>
</dbReference>
<proteinExistence type="predicted"/>
<evidence type="ECO:0000259" key="2">
    <source>
        <dbReference type="PROSITE" id="PS50105"/>
    </source>
</evidence>
<feature type="region of interest" description="Disordered" evidence="1">
    <location>
        <begin position="84"/>
        <end position="146"/>
    </location>
</feature>
<sequence length="270" mass="29674">RTPRLRSEGRKREAQIIEEFGSGKGPLATAAQTQLKSSQGRVRPGEGGISLNTPNLQLSLGALPSTSPAPWRFQVLAHDLADLHWARPPPPAPPRVTSRLPRGRRPRTPAPPPARAPAEDYKSRRAPRPPRGPHRRWARGGRRALRGASLPAPAMRGVAEVKEPCSLPMLSVDMENKENGSVGVKNSMENGRPPDPADWAVMDVVNYFRTAGFEEQASAFQEQEIDGKSLLLMTRNDVLTGLQLKLGPALKIYEYHVKPLQTKHLKNNSS</sequence>
<name>A0A8I3MGZ6_CANLF</name>
<dbReference type="Gene3D" id="1.10.150.50">
    <property type="entry name" value="Transcription Factor, Ets-1"/>
    <property type="match status" value="1"/>
</dbReference>
<evidence type="ECO:0000313" key="4">
    <source>
        <dbReference type="Proteomes" id="UP000805418"/>
    </source>
</evidence>
<feature type="compositionally biased region" description="Polar residues" evidence="1">
    <location>
        <begin position="30"/>
        <end position="40"/>
    </location>
</feature>
<dbReference type="OrthoDB" id="10004495at2759"/>
<dbReference type="PANTHER" id="PTHR12247">
    <property type="entry name" value="POLYCOMB GROUP PROTEIN"/>
    <property type="match status" value="1"/>
</dbReference>
<dbReference type="AlphaFoldDB" id="A0A8I3MGZ6"/>
<dbReference type="InterPro" id="IPR013761">
    <property type="entry name" value="SAM/pointed_sf"/>
</dbReference>
<dbReference type="Proteomes" id="UP000805418">
    <property type="component" value="Chromosome 6"/>
</dbReference>
<dbReference type="InterPro" id="IPR050548">
    <property type="entry name" value="PcG_chromatin_remod_factors"/>
</dbReference>
<accession>A0A8I3MGZ6</accession>
<feature type="region of interest" description="Disordered" evidence="1">
    <location>
        <begin position="1"/>
        <end position="54"/>
    </location>
</feature>